<organism evidence="3 4">
    <name type="scientific">Malus domestica</name>
    <name type="common">Apple</name>
    <name type="synonym">Pyrus malus</name>
    <dbReference type="NCBI Taxonomy" id="3750"/>
    <lineage>
        <taxon>Eukaryota</taxon>
        <taxon>Viridiplantae</taxon>
        <taxon>Streptophyta</taxon>
        <taxon>Embryophyta</taxon>
        <taxon>Tracheophyta</taxon>
        <taxon>Spermatophyta</taxon>
        <taxon>Magnoliopsida</taxon>
        <taxon>eudicotyledons</taxon>
        <taxon>Gunneridae</taxon>
        <taxon>Pentapetalae</taxon>
        <taxon>rosids</taxon>
        <taxon>fabids</taxon>
        <taxon>Rosales</taxon>
        <taxon>Rosaceae</taxon>
        <taxon>Amygdaloideae</taxon>
        <taxon>Maleae</taxon>
        <taxon>Malus</taxon>
    </lineage>
</organism>
<dbReference type="EMBL" id="RDQH01000340">
    <property type="protein sequence ID" value="RXH77699.1"/>
    <property type="molecule type" value="Genomic_DNA"/>
</dbReference>
<sequence>MASVSSAKQGRGQQKHYWSTTKDTTLVESLLELHSDPTWRADTGFKNGYLGKIEAMMEAKLLGCGLKASPDIESHIKTLKAKYFPLTELLALSGFEWNEEKIMLGYQKSAYDETTKGKKDASGLYDKSFPHYHSLGQIYAKDRVVGANAGNIDDDEEEIRLEVANVNQHEGEDESGNDFDTSFSAGYEYFVDNMMPRHGMTSLLSALFGERERTMLQFPGFMKQYPWSTRTIPTSFLLPTQWPQPHSEELLLAMEESDFEEKCNEIRKSSSSMAVIGKTAVDNDKEDYDNDPDDDDVDNAEDSEGEEFEQETS</sequence>
<dbReference type="Proteomes" id="UP000290289">
    <property type="component" value="Chromosome 14"/>
</dbReference>
<proteinExistence type="predicted"/>
<evidence type="ECO:0000313" key="3">
    <source>
        <dbReference type="EMBL" id="RXH77699.1"/>
    </source>
</evidence>
<dbReference type="GO" id="GO:0090266">
    <property type="term" value="P:regulation of mitotic cell cycle spindle assembly checkpoint"/>
    <property type="evidence" value="ECO:0007669"/>
    <property type="project" value="InterPro"/>
</dbReference>
<dbReference type="GO" id="GO:0005680">
    <property type="term" value="C:anaphase-promoting complex"/>
    <property type="evidence" value="ECO:0007669"/>
    <property type="project" value="InterPro"/>
</dbReference>
<evidence type="ECO:0000259" key="2">
    <source>
        <dbReference type="Pfam" id="PF12776"/>
    </source>
</evidence>
<dbReference type="InterPro" id="IPR026182">
    <property type="entry name" value="ANAPC15"/>
</dbReference>
<dbReference type="Pfam" id="PF15243">
    <property type="entry name" value="ANAPC15"/>
    <property type="match status" value="1"/>
</dbReference>
<dbReference type="PANTHER" id="PTHR37771">
    <property type="entry name" value="OS02G0593400 PROTEIN"/>
    <property type="match status" value="1"/>
</dbReference>
<protein>
    <recommendedName>
        <fullName evidence="2">Myb/SANT-like domain-containing protein</fullName>
    </recommendedName>
</protein>
<accession>A0A498I480</accession>
<feature type="domain" description="Myb/SANT-like" evidence="2">
    <location>
        <begin position="17"/>
        <end position="105"/>
    </location>
</feature>
<feature type="compositionally biased region" description="Acidic residues" evidence="1">
    <location>
        <begin position="284"/>
        <end position="313"/>
    </location>
</feature>
<evidence type="ECO:0000313" key="4">
    <source>
        <dbReference type="Proteomes" id="UP000290289"/>
    </source>
</evidence>
<comment type="caution">
    <text evidence="3">The sequence shown here is derived from an EMBL/GenBank/DDBJ whole genome shotgun (WGS) entry which is preliminary data.</text>
</comment>
<dbReference type="PANTHER" id="PTHR37771:SF2">
    <property type="entry name" value="OS02G0593400 PROTEIN"/>
    <property type="match status" value="1"/>
</dbReference>
<dbReference type="AlphaFoldDB" id="A0A498I480"/>
<gene>
    <name evidence="3" type="ORF">DVH24_039670</name>
</gene>
<reference evidence="3 4" key="1">
    <citation type="submission" date="2018-10" db="EMBL/GenBank/DDBJ databases">
        <title>A high-quality apple genome assembly.</title>
        <authorList>
            <person name="Hu J."/>
        </authorList>
    </citation>
    <scope>NUCLEOTIDE SEQUENCE [LARGE SCALE GENOMIC DNA]</scope>
    <source>
        <strain evidence="4">cv. HFTH1</strain>
        <tissue evidence="3">Young leaf</tissue>
    </source>
</reference>
<name>A0A498I480_MALDO</name>
<dbReference type="STRING" id="3750.A0A498I480"/>
<keyword evidence="4" id="KW-1185">Reference proteome</keyword>
<dbReference type="InterPro" id="IPR024752">
    <property type="entry name" value="Myb/SANT-like_dom"/>
</dbReference>
<dbReference type="Pfam" id="PF12776">
    <property type="entry name" value="Myb_DNA-bind_3"/>
    <property type="match status" value="1"/>
</dbReference>
<feature type="region of interest" description="Disordered" evidence="1">
    <location>
        <begin position="265"/>
        <end position="313"/>
    </location>
</feature>
<evidence type="ECO:0000256" key="1">
    <source>
        <dbReference type="SAM" id="MobiDB-lite"/>
    </source>
</evidence>